<reference evidence="7 8" key="1">
    <citation type="submission" date="2024-04" db="EMBL/GenBank/DDBJ databases">
        <title>Tritrichomonas musculus Genome.</title>
        <authorList>
            <person name="Alves-Ferreira E."/>
            <person name="Grigg M."/>
            <person name="Lorenzi H."/>
            <person name="Galac M."/>
        </authorList>
    </citation>
    <scope>NUCLEOTIDE SEQUENCE [LARGE SCALE GENOMIC DNA]</scope>
    <source>
        <strain evidence="7 8">EAF2021</strain>
    </source>
</reference>
<keyword evidence="8" id="KW-1185">Reference proteome</keyword>
<dbReference type="InterPro" id="IPR005052">
    <property type="entry name" value="Lectin_leg"/>
</dbReference>
<evidence type="ECO:0000313" key="7">
    <source>
        <dbReference type="EMBL" id="KAK8863550.1"/>
    </source>
</evidence>
<dbReference type="PROSITE" id="PS51328">
    <property type="entry name" value="L_LECTIN_LIKE"/>
    <property type="match status" value="1"/>
</dbReference>
<evidence type="ECO:0000256" key="4">
    <source>
        <dbReference type="ARBA" id="ARBA00022989"/>
    </source>
</evidence>
<protein>
    <submittedName>
        <fullName evidence="7">Protein ERGIC-53</fullName>
    </submittedName>
</protein>
<comment type="subcellular location">
    <subcellularLocation>
        <location evidence="1">Membrane</location>
        <topology evidence="1">Single-pass type I membrane protein</topology>
    </subcellularLocation>
</comment>
<keyword evidence="5" id="KW-0472">Membrane</keyword>
<evidence type="ECO:0000256" key="1">
    <source>
        <dbReference type="ARBA" id="ARBA00004479"/>
    </source>
</evidence>
<keyword evidence="4" id="KW-1133">Transmembrane helix</keyword>
<evidence type="ECO:0000256" key="3">
    <source>
        <dbReference type="ARBA" id="ARBA00022729"/>
    </source>
</evidence>
<proteinExistence type="predicted"/>
<keyword evidence="2" id="KW-0812">Transmembrane</keyword>
<organism evidence="7 8">
    <name type="scientific">Tritrichomonas musculus</name>
    <dbReference type="NCBI Taxonomy" id="1915356"/>
    <lineage>
        <taxon>Eukaryota</taxon>
        <taxon>Metamonada</taxon>
        <taxon>Parabasalia</taxon>
        <taxon>Tritrichomonadida</taxon>
        <taxon>Tritrichomonadidae</taxon>
        <taxon>Tritrichomonas</taxon>
    </lineage>
</organism>
<evidence type="ECO:0000259" key="6">
    <source>
        <dbReference type="PROSITE" id="PS51328"/>
    </source>
</evidence>
<feature type="domain" description="L-type lectin-like" evidence="6">
    <location>
        <begin position="6"/>
        <end position="220"/>
    </location>
</feature>
<dbReference type="PANTHER" id="PTHR12223:SF28">
    <property type="entry name" value="LECTIN, MANNOSE BINDING 1 LIKE"/>
    <property type="match status" value="1"/>
</dbReference>
<keyword evidence="3" id="KW-0732">Signal</keyword>
<dbReference type="EMBL" id="JAPFFF010000017">
    <property type="protein sequence ID" value="KAK8863550.1"/>
    <property type="molecule type" value="Genomic_DNA"/>
</dbReference>
<dbReference type="InterPro" id="IPR013320">
    <property type="entry name" value="ConA-like_dom_sf"/>
</dbReference>
<evidence type="ECO:0000313" key="8">
    <source>
        <dbReference type="Proteomes" id="UP001470230"/>
    </source>
</evidence>
<evidence type="ECO:0000256" key="5">
    <source>
        <dbReference type="ARBA" id="ARBA00023136"/>
    </source>
</evidence>
<dbReference type="Gene3D" id="2.60.120.200">
    <property type="match status" value="1"/>
</dbReference>
<dbReference type="Proteomes" id="UP001470230">
    <property type="component" value="Unassembled WGS sequence"/>
</dbReference>
<comment type="caution">
    <text evidence="7">The sequence shown here is derived from an EMBL/GenBank/DDBJ whole genome shotgun (WGS) entry which is preliminary data.</text>
</comment>
<gene>
    <name evidence="7" type="ORF">M9Y10_011236</name>
</gene>
<evidence type="ECO:0000256" key="2">
    <source>
        <dbReference type="ARBA" id="ARBA00022692"/>
    </source>
</evidence>
<accession>A0ABR2IJN1</accession>
<dbReference type="Pfam" id="PF03388">
    <property type="entry name" value="Lectin_leg-like"/>
    <property type="match status" value="1"/>
</dbReference>
<dbReference type="InterPro" id="IPR051136">
    <property type="entry name" value="Intracellular_Lectin-GPT"/>
</dbReference>
<dbReference type="PANTHER" id="PTHR12223">
    <property type="entry name" value="VESICULAR MANNOSE-BINDING LECTIN"/>
    <property type="match status" value="1"/>
</dbReference>
<dbReference type="SUPFAM" id="SSF49899">
    <property type="entry name" value="Concanavalin A-like lectins/glucanases"/>
    <property type="match status" value="1"/>
</dbReference>
<dbReference type="CDD" id="cd07308">
    <property type="entry name" value="lectin_leg-like"/>
    <property type="match status" value="1"/>
</dbReference>
<sequence>MLYILFQLYLSIDLLPPFVKEWDDSIGAWHSFGDAASEDNKIMLVPKIQSTVGSLWNDAILPISNWSVEFNITINDPGDFGGFAIWYIDEMDVLGPFYGGPPTFSGICIIGSINKVENEKIYLDIHCVQSESDSTDWISATLPKPQASMWLNDNETTFSLIFEIIEDKINFYSRSKNENSVKIESQTVKDNMYFNYLGITALNDQYSTNININNIKFDPRGTAKTVDAKFDIVRTLSSLEIKRNYPFARKKTEFRSPQFQSVSLDKEIARKVDGDVTYFINTNISDAFKMISKCLDVALSLATYKDLDSIVNSNFNMFSQKWAKRKMKLSMNTQIMNQTIASTMNKTEALINIFKGTIHESLVHSKKKAVHFNEILEEMNETELISLGETISGTSLGEYLIWISIAEVAIAFCLLSYTSNDEKEHDGNIYSPL</sequence>
<name>A0ABR2IJN1_9EUKA</name>